<sequence length="46" mass="5384">MLSTKNGQLAYDRCDGNVFRTTMRSRHAFSVRKYTNLKKILTIFSN</sequence>
<comment type="caution">
    <text evidence="1">The sequence shown here is derived from an EMBL/GenBank/DDBJ whole genome shotgun (WGS) entry which is preliminary data.</text>
</comment>
<dbReference type="EMBL" id="ACIJ02000027">
    <property type="protein sequence ID" value="EEX70771.1"/>
    <property type="molecule type" value="Genomic_DNA"/>
</dbReference>
<dbReference type="Proteomes" id="UP000003460">
    <property type="component" value="Unassembled WGS sequence"/>
</dbReference>
<organism evidence="1 2">
    <name type="scientific">Alloprevotella tannerae ATCC 51259</name>
    <dbReference type="NCBI Taxonomy" id="626522"/>
    <lineage>
        <taxon>Bacteria</taxon>
        <taxon>Pseudomonadati</taxon>
        <taxon>Bacteroidota</taxon>
        <taxon>Bacteroidia</taxon>
        <taxon>Bacteroidales</taxon>
        <taxon>Prevotellaceae</taxon>
        <taxon>Alloprevotella</taxon>
    </lineage>
</organism>
<gene>
    <name evidence="1" type="ORF">GCWU000325_02355</name>
</gene>
<evidence type="ECO:0000313" key="1">
    <source>
        <dbReference type="EMBL" id="EEX70771.1"/>
    </source>
</evidence>
<reference evidence="1" key="1">
    <citation type="submission" date="2009-09" db="EMBL/GenBank/DDBJ databases">
        <authorList>
            <person name="Weinstock G."/>
            <person name="Sodergren E."/>
            <person name="Clifton S."/>
            <person name="Fulton L."/>
            <person name="Fulton B."/>
            <person name="Courtney L."/>
            <person name="Fronick C."/>
            <person name="Harrison M."/>
            <person name="Strong C."/>
            <person name="Farmer C."/>
            <person name="Delahaunty K."/>
            <person name="Markovic C."/>
            <person name="Hall O."/>
            <person name="Minx P."/>
            <person name="Tomlinson C."/>
            <person name="Mitreva M."/>
            <person name="Nelson J."/>
            <person name="Hou S."/>
            <person name="Wollam A."/>
            <person name="Pepin K.H."/>
            <person name="Johnson M."/>
            <person name="Bhonagiri V."/>
            <person name="Nash W.E."/>
            <person name="Warren W."/>
            <person name="Chinwalla A."/>
            <person name="Mardis E.R."/>
            <person name="Wilson R.K."/>
        </authorList>
    </citation>
    <scope>NUCLEOTIDE SEQUENCE [LARGE SCALE GENOMIC DNA]</scope>
    <source>
        <strain evidence="1">ATCC 51259</strain>
    </source>
</reference>
<proteinExistence type="predicted"/>
<dbReference type="HOGENOM" id="CLU_3187517_0_0_10"/>
<accession>C9LJE3</accession>
<evidence type="ECO:0000313" key="2">
    <source>
        <dbReference type="Proteomes" id="UP000003460"/>
    </source>
</evidence>
<protein>
    <submittedName>
        <fullName evidence="1">Uncharacterized protein</fullName>
    </submittedName>
</protein>
<name>C9LJE3_9BACT</name>
<keyword evidence="2" id="KW-1185">Reference proteome</keyword>
<dbReference type="AlphaFoldDB" id="C9LJE3"/>